<keyword evidence="10" id="KW-1185">Reference proteome</keyword>
<dbReference type="InterPro" id="IPR002781">
    <property type="entry name" value="TM_pro_TauE-like"/>
</dbReference>
<evidence type="ECO:0000256" key="6">
    <source>
        <dbReference type="ARBA" id="ARBA00022989"/>
    </source>
</evidence>
<sequence>MTFWDAIAIAVAGLGAGAINAVVGSGTLITFPTLIALGYPPVLANVSNTVGLVPGSAAAVVAYRRELRGQGERLRRLGACTTVGAIVGATLLLTLPPGAFKAIVPVLIGIALLLVILQPRLTAAVAARPHRPHHGGAVLAVGVLGTGIYGGYFGAAQGVLLMGLLGTLLAEDLQVLNAIKNVLALTANLVAAIVFIAIEDIDWGVAGLIAAGSIVGGLTGARIARKLPPNVLRGVIVTIGSVAIVRLLA</sequence>
<organism evidence="9 10">
    <name type="scientific">Sporichthya brevicatena</name>
    <dbReference type="NCBI Taxonomy" id="171442"/>
    <lineage>
        <taxon>Bacteria</taxon>
        <taxon>Bacillati</taxon>
        <taxon>Actinomycetota</taxon>
        <taxon>Actinomycetes</taxon>
        <taxon>Sporichthyales</taxon>
        <taxon>Sporichthyaceae</taxon>
        <taxon>Sporichthya</taxon>
    </lineage>
</organism>
<feature type="transmembrane region" description="Helical" evidence="8">
    <location>
        <begin position="99"/>
        <end position="117"/>
    </location>
</feature>
<evidence type="ECO:0000313" key="9">
    <source>
        <dbReference type="EMBL" id="GAA0623438.1"/>
    </source>
</evidence>
<keyword evidence="7 8" id="KW-0472">Membrane</keyword>
<feature type="transmembrane region" description="Helical" evidence="8">
    <location>
        <begin position="42"/>
        <end position="62"/>
    </location>
</feature>
<gene>
    <name evidence="9" type="ORF">GCM10009547_28150</name>
</gene>
<evidence type="ECO:0000256" key="5">
    <source>
        <dbReference type="ARBA" id="ARBA00022692"/>
    </source>
</evidence>
<dbReference type="Pfam" id="PF01925">
    <property type="entry name" value="TauE"/>
    <property type="match status" value="1"/>
</dbReference>
<dbReference type="RefSeq" id="WP_344605762.1">
    <property type="nucleotide sequence ID" value="NZ_BAAAHE010000021.1"/>
</dbReference>
<evidence type="ECO:0000256" key="4">
    <source>
        <dbReference type="ARBA" id="ARBA00022475"/>
    </source>
</evidence>
<keyword evidence="6 8" id="KW-1133">Transmembrane helix</keyword>
<keyword evidence="5 8" id="KW-0812">Transmembrane</keyword>
<name>A0ABP3S1W1_9ACTN</name>
<proteinExistence type="inferred from homology"/>
<comment type="caution">
    <text evidence="9">The sequence shown here is derived from an EMBL/GenBank/DDBJ whole genome shotgun (WGS) entry which is preliminary data.</text>
</comment>
<protein>
    <recommendedName>
        <fullName evidence="8">Probable membrane transporter protein</fullName>
    </recommendedName>
</protein>
<keyword evidence="4 8" id="KW-1003">Cell membrane</keyword>
<evidence type="ECO:0000256" key="8">
    <source>
        <dbReference type="RuleBase" id="RU363041"/>
    </source>
</evidence>
<evidence type="ECO:0000256" key="2">
    <source>
        <dbReference type="ARBA" id="ARBA00009142"/>
    </source>
</evidence>
<evidence type="ECO:0000256" key="3">
    <source>
        <dbReference type="ARBA" id="ARBA00022448"/>
    </source>
</evidence>
<reference evidence="10" key="1">
    <citation type="journal article" date="2019" name="Int. J. Syst. Evol. Microbiol.">
        <title>The Global Catalogue of Microorganisms (GCM) 10K type strain sequencing project: providing services to taxonomists for standard genome sequencing and annotation.</title>
        <authorList>
            <consortium name="The Broad Institute Genomics Platform"/>
            <consortium name="The Broad Institute Genome Sequencing Center for Infectious Disease"/>
            <person name="Wu L."/>
            <person name="Ma J."/>
        </authorList>
    </citation>
    <scope>NUCLEOTIDE SEQUENCE [LARGE SCALE GENOMIC DNA]</scope>
    <source>
        <strain evidence="10">JCM 10671</strain>
    </source>
</reference>
<feature type="transmembrane region" description="Helical" evidence="8">
    <location>
        <begin position="205"/>
        <end position="224"/>
    </location>
</feature>
<dbReference type="PANTHER" id="PTHR30269:SF0">
    <property type="entry name" value="MEMBRANE TRANSPORTER PROTEIN YFCA-RELATED"/>
    <property type="match status" value="1"/>
</dbReference>
<comment type="similarity">
    <text evidence="2 8">Belongs to the 4-toluene sulfonate uptake permease (TSUP) (TC 2.A.102) family.</text>
</comment>
<feature type="transmembrane region" description="Helical" evidence="8">
    <location>
        <begin position="230"/>
        <end position="248"/>
    </location>
</feature>
<comment type="subcellular location">
    <subcellularLocation>
        <location evidence="1 8">Cell membrane</location>
        <topology evidence="1 8">Multi-pass membrane protein</topology>
    </subcellularLocation>
</comment>
<dbReference type="EMBL" id="BAAAHE010000021">
    <property type="protein sequence ID" value="GAA0623438.1"/>
    <property type="molecule type" value="Genomic_DNA"/>
</dbReference>
<evidence type="ECO:0000313" key="10">
    <source>
        <dbReference type="Proteomes" id="UP001500957"/>
    </source>
</evidence>
<dbReference type="Proteomes" id="UP001500957">
    <property type="component" value="Unassembled WGS sequence"/>
</dbReference>
<dbReference type="InterPro" id="IPR052017">
    <property type="entry name" value="TSUP"/>
</dbReference>
<keyword evidence="3" id="KW-0813">Transport</keyword>
<feature type="transmembrane region" description="Helical" evidence="8">
    <location>
        <begin position="74"/>
        <end position="93"/>
    </location>
</feature>
<feature type="transmembrane region" description="Helical" evidence="8">
    <location>
        <begin position="178"/>
        <end position="198"/>
    </location>
</feature>
<evidence type="ECO:0000256" key="1">
    <source>
        <dbReference type="ARBA" id="ARBA00004651"/>
    </source>
</evidence>
<accession>A0ABP3S1W1</accession>
<dbReference type="PANTHER" id="PTHR30269">
    <property type="entry name" value="TRANSMEMBRANE PROTEIN YFCA"/>
    <property type="match status" value="1"/>
</dbReference>
<evidence type="ECO:0000256" key="7">
    <source>
        <dbReference type="ARBA" id="ARBA00023136"/>
    </source>
</evidence>
<feature type="transmembrane region" description="Helical" evidence="8">
    <location>
        <begin position="138"/>
        <end position="166"/>
    </location>
</feature>